<dbReference type="GO" id="GO:0003677">
    <property type="term" value="F:DNA binding"/>
    <property type="evidence" value="ECO:0007669"/>
    <property type="project" value="InterPro"/>
</dbReference>
<accession>C0QRS9</accession>
<keyword evidence="1" id="KW-0472">Membrane</keyword>
<keyword evidence="1" id="KW-1133">Transmembrane helix</keyword>
<protein>
    <submittedName>
        <fullName evidence="2">Uncharacterized protein</fullName>
    </submittedName>
</protein>
<dbReference type="PaxDb" id="123214-PERMA_1609"/>
<dbReference type="EMBL" id="CP001230">
    <property type="protein sequence ID" value="ACO04109.1"/>
    <property type="molecule type" value="Genomic_DNA"/>
</dbReference>
<dbReference type="RefSeq" id="WP_012676347.1">
    <property type="nucleotide sequence ID" value="NC_012440.1"/>
</dbReference>
<dbReference type="Gene3D" id="1.10.260.40">
    <property type="entry name" value="lambda repressor-like DNA-binding domains"/>
    <property type="match status" value="1"/>
</dbReference>
<sequence length="241" mass="28212">MSTLIEIASRCKERREELGISRQKLRDKTKIPVDIIERLEEDPDYINKEPYARFLIKQIAIYLDVPFDLDEQVEKLEKRSVEKKEERKGFVFRFLKLSFLSSLLLTFFLLSASFDRSERSQKFYEFLNSTGIEETAEKNTYQNKNRPVPTSVTLKATGNVWLTVYVDNVQHIIKLKKGEKKSITFKDKIKIETVGNPKDLVIMFNNRPVKLSYSKKILHNIFIDSDGIFLNGYNIAEKKES</sequence>
<dbReference type="OrthoDB" id="12706at2"/>
<dbReference type="KEGG" id="pmx:PERMA_1609"/>
<dbReference type="PANTHER" id="PTHR34475">
    <property type="match status" value="1"/>
</dbReference>
<keyword evidence="3" id="KW-1185">Reference proteome</keyword>
<evidence type="ECO:0000313" key="2">
    <source>
        <dbReference type="EMBL" id="ACO04109.1"/>
    </source>
</evidence>
<evidence type="ECO:0000256" key="1">
    <source>
        <dbReference type="SAM" id="Phobius"/>
    </source>
</evidence>
<dbReference type="AlphaFoldDB" id="C0QRS9"/>
<name>C0QRS9_PERMH</name>
<dbReference type="InterPro" id="IPR050400">
    <property type="entry name" value="Bact_Cytoskel_RodZ"/>
</dbReference>
<evidence type="ECO:0000313" key="3">
    <source>
        <dbReference type="Proteomes" id="UP000001366"/>
    </source>
</evidence>
<dbReference type="Pfam" id="PF13413">
    <property type="entry name" value="HTH_25"/>
    <property type="match status" value="1"/>
</dbReference>
<dbReference type="STRING" id="123214.PERMA_1609"/>
<organism evidence="2 3">
    <name type="scientific">Persephonella marina (strain DSM 14350 / EX-H1)</name>
    <dbReference type="NCBI Taxonomy" id="123214"/>
    <lineage>
        <taxon>Bacteria</taxon>
        <taxon>Pseudomonadati</taxon>
        <taxon>Aquificota</taxon>
        <taxon>Aquificia</taxon>
        <taxon>Aquificales</taxon>
        <taxon>Hydrogenothermaceae</taxon>
        <taxon>Persephonella</taxon>
    </lineage>
</organism>
<dbReference type="HOGENOM" id="CLU_1184538_0_0_0"/>
<feature type="transmembrane region" description="Helical" evidence="1">
    <location>
        <begin position="94"/>
        <end position="114"/>
    </location>
</feature>
<dbReference type="InterPro" id="IPR010982">
    <property type="entry name" value="Lambda_DNA-bd_dom_sf"/>
</dbReference>
<keyword evidence="1" id="KW-0812">Transmembrane</keyword>
<reference evidence="2 3" key="1">
    <citation type="journal article" date="2009" name="J. Bacteriol.">
        <title>Complete and draft genome sequences of six members of the Aquificales.</title>
        <authorList>
            <person name="Reysenbach A.L."/>
            <person name="Hamamura N."/>
            <person name="Podar M."/>
            <person name="Griffiths E."/>
            <person name="Ferreira S."/>
            <person name="Hochstein R."/>
            <person name="Heidelberg J."/>
            <person name="Johnson J."/>
            <person name="Mead D."/>
            <person name="Pohorille A."/>
            <person name="Sarmiento M."/>
            <person name="Schweighofer K."/>
            <person name="Seshadri R."/>
            <person name="Voytek M.A."/>
        </authorList>
    </citation>
    <scope>NUCLEOTIDE SEQUENCE [LARGE SCALE GENOMIC DNA]</scope>
    <source>
        <strain evidence="3">DSM 14350 / EX-H1</strain>
    </source>
</reference>
<gene>
    <name evidence="2" type="ordered locus">PERMA_1609</name>
</gene>
<proteinExistence type="predicted"/>
<dbReference type="eggNOG" id="COG1426">
    <property type="taxonomic scope" value="Bacteria"/>
</dbReference>
<dbReference type="Proteomes" id="UP000001366">
    <property type="component" value="Chromosome"/>
</dbReference>
<dbReference type="PANTHER" id="PTHR34475:SF1">
    <property type="entry name" value="CYTOSKELETON PROTEIN RODZ"/>
    <property type="match status" value="1"/>
</dbReference>